<evidence type="ECO:0000256" key="1">
    <source>
        <dbReference type="SAM" id="MobiDB-lite"/>
    </source>
</evidence>
<feature type="region of interest" description="Disordered" evidence="1">
    <location>
        <begin position="38"/>
        <end position="105"/>
    </location>
</feature>
<name>A0ABV3DGE7_9ACTN</name>
<dbReference type="RefSeq" id="WP_358353810.1">
    <property type="nucleotide sequence ID" value="NZ_JBEZFP010000032.1"/>
</dbReference>
<protein>
    <recommendedName>
        <fullName evidence="5">Serine/threonine protein kinase</fullName>
    </recommendedName>
</protein>
<feature type="compositionally biased region" description="Acidic residues" evidence="1">
    <location>
        <begin position="73"/>
        <end position="84"/>
    </location>
</feature>
<feature type="compositionally biased region" description="Low complexity" evidence="1">
    <location>
        <begin position="43"/>
        <end position="72"/>
    </location>
</feature>
<organism evidence="3 4">
    <name type="scientific">Streptodolium elevatio</name>
    <dbReference type="NCBI Taxonomy" id="3157996"/>
    <lineage>
        <taxon>Bacteria</taxon>
        <taxon>Bacillati</taxon>
        <taxon>Actinomycetota</taxon>
        <taxon>Actinomycetes</taxon>
        <taxon>Kitasatosporales</taxon>
        <taxon>Streptomycetaceae</taxon>
        <taxon>Streptodolium</taxon>
    </lineage>
</organism>
<keyword evidence="2" id="KW-1133">Transmembrane helix</keyword>
<evidence type="ECO:0008006" key="5">
    <source>
        <dbReference type="Google" id="ProtNLM"/>
    </source>
</evidence>
<evidence type="ECO:0000313" key="4">
    <source>
        <dbReference type="Proteomes" id="UP001551482"/>
    </source>
</evidence>
<reference evidence="3 4" key="1">
    <citation type="submission" date="2024-06" db="EMBL/GenBank/DDBJ databases">
        <title>The Natural Products Discovery Center: Release of the First 8490 Sequenced Strains for Exploring Actinobacteria Biosynthetic Diversity.</title>
        <authorList>
            <person name="Kalkreuter E."/>
            <person name="Kautsar S.A."/>
            <person name="Yang D."/>
            <person name="Bader C.D."/>
            <person name="Teijaro C.N."/>
            <person name="Fluegel L."/>
            <person name="Davis C.M."/>
            <person name="Simpson J.R."/>
            <person name="Lauterbach L."/>
            <person name="Steele A.D."/>
            <person name="Gui C."/>
            <person name="Meng S."/>
            <person name="Li G."/>
            <person name="Viehrig K."/>
            <person name="Ye F."/>
            <person name="Su P."/>
            <person name="Kiefer A.F."/>
            <person name="Nichols A."/>
            <person name="Cepeda A.J."/>
            <person name="Yan W."/>
            <person name="Fan B."/>
            <person name="Jiang Y."/>
            <person name="Adhikari A."/>
            <person name="Zheng C.-J."/>
            <person name="Schuster L."/>
            <person name="Cowan T.M."/>
            <person name="Smanski M.J."/>
            <person name="Chevrette M.G."/>
            <person name="De Carvalho L.P.S."/>
            <person name="Shen B."/>
        </authorList>
    </citation>
    <scope>NUCLEOTIDE SEQUENCE [LARGE SCALE GENOMIC DNA]</scope>
    <source>
        <strain evidence="3 4">NPDC048946</strain>
    </source>
</reference>
<dbReference type="Proteomes" id="UP001551482">
    <property type="component" value="Unassembled WGS sequence"/>
</dbReference>
<accession>A0ABV3DGE7</accession>
<proteinExistence type="predicted"/>
<feature type="compositionally biased region" description="Pro residues" evidence="1">
    <location>
        <begin position="92"/>
        <end position="104"/>
    </location>
</feature>
<sequence>MTGESQSTTNGSLVLALAAVLFAVAFLPFLLEDDSGGGGTAFTGGVATAGPGDTPRLPDASATRRAAPPADASDPDTEDPDAEDPYTAAPDPTYPRPVAPPAPVRDPRQEAFEAAARVGTCLNAYLLGDSAGTWNSEVPRQVPCGAWEAYARVAGVNGTCPTADAGYARWGYGNVSLCLERQFKQGQCFLVSREGGTSSDPQYSGNLFTWADCGAQRIPVEYDSILVITNVYRAPSTLTDSMCRRAANDRTRYWYWLARNNSTLICATYPAR</sequence>
<gene>
    <name evidence="3" type="ORF">AB0C36_15100</name>
</gene>
<evidence type="ECO:0000256" key="2">
    <source>
        <dbReference type="SAM" id="Phobius"/>
    </source>
</evidence>
<keyword evidence="4" id="KW-1185">Reference proteome</keyword>
<comment type="caution">
    <text evidence="3">The sequence shown here is derived from an EMBL/GenBank/DDBJ whole genome shotgun (WGS) entry which is preliminary data.</text>
</comment>
<feature type="transmembrane region" description="Helical" evidence="2">
    <location>
        <begin position="12"/>
        <end position="31"/>
    </location>
</feature>
<dbReference type="EMBL" id="JBEZFP010000032">
    <property type="protein sequence ID" value="MEU8134831.1"/>
    <property type="molecule type" value="Genomic_DNA"/>
</dbReference>
<keyword evidence="2" id="KW-0812">Transmembrane</keyword>
<keyword evidence="2" id="KW-0472">Membrane</keyword>
<evidence type="ECO:0000313" key="3">
    <source>
        <dbReference type="EMBL" id="MEU8134831.1"/>
    </source>
</evidence>